<comment type="similarity">
    <text evidence="8">Belongs to the shikimate dehydrogenase family.</text>
</comment>
<dbReference type="Pfam" id="PF18317">
    <property type="entry name" value="SDH_C"/>
    <property type="match status" value="1"/>
</dbReference>
<feature type="domain" description="SDH C-terminal" evidence="11">
    <location>
        <begin position="248"/>
        <end position="278"/>
    </location>
</feature>
<dbReference type="UniPathway" id="UPA00053">
    <property type="reaction ID" value="UER00087"/>
</dbReference>
<dbReference type="InterPro" id="IPR036291">
    <property type="entry name" value="NAD(P)-bd_dom_sf"/>
</dbReference>
<dbReference type="GO" id="GO:0050661">
    <property type="term" value="F:NADP binding"/>
    <property type="evidence" value="ECO:0007669"/>
    <property type="project" value="InterPro"/>
</dbReference>
<protein>
    <recommendedName>
        <fullName evidence="2 8">Shikimate dehydrogenase (NADP(+))</fullName>
        <shortName evidence="8">SDH</shortName>
        <ecNumber evidence="2 8">1.1.1.25</ecNumber>
    </recommendedName>
</protein>
<dbReference type="Gene3D" id="3.40.50.720">
    <property type="entry name" value="NAD(P)-binding Rossmann-like Domain"/>
    <property type="match status" value="1"/>
</dbReference>
<feature type="binding site" evidence="8">
    <location>
        <position position="93"/>
    </location>
    <ligand>
        <name>shikimate</name>
        <dbReference type="ChEBI" id="CHEBI:36208"/>
    </ligand>
</feature>
<dbReference type="AlphaFoldDB" id="A0A853GVD4"/>
<feature type="binding site" evidence="8">
    <location>
        <position position="255"/>
    </location>
    <ligand>
        <name>shikimate</name>
        <dbReference type="ChEBI" id="CHEBI:36208"/>
    </ligand>
</feature>
<dbReference type="InterPro" id="IPR041121">
    <property type="entry name" value="SDH_C"/>
</dbReference>
<dbReference type="GO" id="GO:0009073">
    <property type="term" value="P:aromatic amino acid family biosynthetic process"/>
    <property type="evidence" value="ECO:0007669"/>
    <property type="project" value="UniProtKB-KW"/>
</dbReference>
<dbReference type="GO" id="GO:0009423">
    <property type="term" value="P:chorismate biosynthetic process"/>
    <property type="evidence" value="ECO:0007669"/>
    <property type="project" value="UniProtKB-UniRule"/>
</dbReference>
<dbReference type="OrthoDB" id="9776868at2"/>
<feature type="domain" description="Quinate/shikimate 5-dehydrogenase/glutamyl-tRNA reductase" evidence="9">
    <location>
        <begin position="124"/>
        <end position="202"/>
    </location>
</feature>
<evidence type="ECO:0000259" key="11">
    <source>
        <dbReference type="Pfam" id="PF18317"/>
    </source>
</evidence>
<evidence type="ECO:0000256" key="3">
    <source>
        <dbReference type="ARBA" id="ARBA00022605"/>
    </source>
</evidence>
<keyword evidence="13" id="KW-1185">Reference proteome</keyword>
<evidence type="ECO:0000256" key="5">
    <source>
        <dbReference type="ARBA" id="ARBA00023002"/>
    </source>
</evidence>
<feature type="binding site" evidence="8">
    <location>
        <begin position="132"/>
        <end position="136"/>
    </location>
    <ligand>
        <name>NADP(+)</name>
        <dbReference type="ChEBI" id="CHEBI:58349"/>
    </ligand>
</feature>
<dbReference type="InterPro" id="IPR046346">
    <property type="entry name" value="Aminoacid_DH-like_N_sf"/>
</dbReference>
<comment type="caution">
    <text evidence="12">The sequence shown here is derived from an EMBL/GenBank/DDBJ whole genome shotgun (WGS) entry which is preliminary data.</text>
</comment>
<feature type="binding site" evidence="8">
    <location>
        <position position="224"/>
    </location>
    <ligand>
        <name>NADP(+)</name>
        <dbReference type="ChEBI" id="CHEBI:58349"/>
    </ligand>
</feature>
<dbReference type="Gene3D" id="3.40.50.10860">
    <property type="entry name" value="Leucine Dehydrogenase, chain A, domain 1"/>
    <property type="match status" value="1"/>
</dbReference>
<dbReference type="InterPro" id="IPR006151">
    <property type="entry name" value="Shikm_DH/Glu-tRNA_Rdtase"/>
</dbReference>
<dbReference type="HAMAP" id="MF_00222">
    <property type="entry name" value="Shikimate_DH_AroE"/>
    <property type="match status" value="1"/>
</dbReference>
<feature type="binding site" evidence="8">
    <location>
        <position position="248"/>
    </location>
    <ligand>
        <name>NADP(+)</name>
        <dbReference type="ChEBI" id="CHEBI:58349"/>
    </ligand>
</feature>
<evidence type="ECO:0000256" key="7">
    <source>
        <dbReference type="ARBA" id="ARBA00049442"/>
    </source>
</evidence>
<dbReference type="SUPFAM" id="SSF51735">
    <property type="entry name" value="NAD(P)-binding Rossmann-fold domains"/>
    <property type="match status" value="1"/>
</dbReference>
<dbReference type="Pfam" id="PF08501">
    <property type="entry name" value="Shikimate_dh_N"/>
    <property type="match status" value="1"/>
</dbReference>
<dbReference type="SUPFAM" id="SSF53223">
    <property type="entry name" value="Aminoacid dehydrogenase-like, N-terminal domain"/>
    <property type="match status" value="1"/>
</dbReference>
<dbReference type="Pfam" id="PF01488">
    <property type="entry name" value="Shikimate_DH"/>
    <property type="match status" value="1"/>
</dbReference>
<reference evidence="12 13" key="1">
    <citation type="submission" date="2020-07" db="EMBL/GenBank/DDBJ databases">
        <title>Taxonomic revisions and descriptions of new bacterial species based on genomic comparisons in the high-G+C-content subgroup of the family Alcaligenaceae.</title>
        <authorList>
            <person name="Szabo A."/>
            <person name="Felfoldi T."/>
        </authorList>
    </citation>
    <scope>NUCLEOTIDE SEQUENCE [LARGE SCALE GENOMIC DNA]</scope>
    <source>
        <strain evidence="12 13">DSM 25667</strain>
    </source>
</reference>
<sequence>MTTTTSLMRFGVVGNPIAHSRSPFIHEAFASQTGISLCYDRILAPLDGFAHTCKDFFAHGGTGLNITVPFKEQAFVLAQAHLTPRARLAGAVNTLWMANGHLHGCNTDGEGLLKDLERLDYSPAGKRVLLLGAGGAARGAVFPLLAAGCTRLHIANRNPERAQQLQAHILGHMPEFTGRLSAGALQQASGVWDIIINATSSSLGSTPPDLPGGLYASGALAYDMVYASQDTPFMLQAREQGAAQVADGLGMLVGQAAASYEIWHGTRPEISAVLKALRLALYT</sequence>
<dbReference type="CDD" id="cd01065">
    <property type="entry name" value="NAD_bind_Shikimate_DH"/>
    <property type="match status" value="1"/>
</dbReference>
<evidence type="ECO:0000256" key="4">
    <source>
        <dbReference type="ARBA" id="ARBA00022857"/>
    </source>
</evidence>
<evidence type="ECO:0000256" key="6">
    <source>
        <dbReference type="ARBA" id="ARBA00023141"/>
    </source>
</evidence>
<dbReference type="GO" id="GO:0004764">
    <property type="term" value="F:shikimate 3-dehydrogenase (NADP+) activity"/>
    <property type="evidence" value="ECO:0007669"/>
    <property type="project" value="UniProtKB-UniRule"/>
</dbReference>
<dbReference type="RefSeq" id="WP_130038713.1">
    <property type="nucleotide sequence ID" value="NZ_JACCEV010000001.1"/>
</dbReference>
<dbReference type="InterPro" id="IPR013708">
    <property type="entry name" value="Shikimate_DH-bd_N"/>
</dbReference>
<dbReference type="GO" id="GO:0008652">
    <property type="term" value="P:amino acid biosynthetic process"/>
    <property type="evidence" value="ECO:0007669"/>
    <property type="project" value="UniProtKB-KW"/>
</dbReference>
<dbReference type="PANTHER" id="PTHR21089:SF1">
    <property type="entry name" value="BIFUNCTIONAL 3-DEHYDROQUINATE DEHYDRATASE_SHIKIMATE DEHYDROGENASE, CHLOROPLASTIC"/>
    <property type="match status" value="1"/>
</dbReference>
<dbReference type="PANTHER" id="PTHR21089">
    <property type="entry name" value="SHIKIMATE DEHYDROGENASE"/>
    <property type="match status" value="1"/>
</dbReference>
<dbReference type="EC" id="1.1.1.25" evidence="2 8"/>
<name>A0A853GVD4_9BURK</name>
<keyword evidence="5 8" id="KW-0560">Oxidoreductase</keyword>
<dbReference type="InterPro" id="IPR022893">
    <property type="entry name" value="Shikimate_DH_fam"/>
</dbReference>
<accession>A0A853GVD4</accession>
<organism evidence="12 13">
    <name type="scientific">Pollutimonas harenae</name>
    <dbReference type="NCBI Taxonomy" id="657015"/>
    <lineage>
        <taxon>Bacteria</taxon>
        <taxon>Pseudomonadati</taxon>
        <taxon>Pseudomonadota</taxon>
        <taxon>Betaproteobacteria</taxon>
        <taxon>Burkholderiales</taxon>
        <taxon>Alcaligenaceae</taxon>
        <taxon>Pollutimonas</taxon>
    </lineage>
</organism>
<dbReference type="NCBIfam" id="NF001310">
    <property type="entry name" value="PRK00258.1-2"/>
    <property type="match status" value="1"/>
</dbReference>
<evidence type="ECO:0000256" key="1">
    <source>
        <dbReference type="ARBA" id="ARBA00004871"/>
    </source>
</evidence>
<evidence type="ECO:0000313" key="13">
    <source>
        <dbReference type="Proteomes" id="UP000554144"/>
    </source>
</evidence>
<dbReference type="EMBL" id="JACCEV010000001">
    <property type="protein sequence ID" value="NYT84092.1"/>
    <property type="molecule type" value="Genomic_DNA"/>
</dbReference>
<keyword evidence="4 8" id="KW-0521">NADP</keyword>
<feature type="active site" description="Proton acceptor" evidence="8">
    <location>
        <position position="71"/>
    </location>
</feature>
<evidence type="ECO:0000256" key="8">
    <source>
        <dbReference type="HAMAP-Rule" id="MF_00222"/>
    </source>
</evidence>
<feature type="binding site" evidence="8">
    <location>
        <begin position="20"/>
        <end position="22"/>
    </location>
    <ligand>
        <name>shikimate</name>
        <dbReference type="ChEBI" id="CHEBI:36208"/>
    </ligand>
</feature>
<comment type="catalytic activity">
    <reaction evidence="7 8">
        <text>shikimate + NADP(+) = 3-dehydroshikimate + NADPH + H(+)</text>
        <dbReference type="Rhea" id="RHEA:17737"/>
        <dbReference type="ChEBI" id="CHEBI:15378"/>
        <dbReference type="ChEBI" id="CHEBI:16630"/>
        <dbReference type="ChEBI" id="CHEBI:36208"/>
        <dbReference type="ChEBI" id="CHEBI:57783"/>
        <dbReference type="ChEBI" id="CHEBI:58349"/>
        <dbReference type="EC" id="1.1.1.25"/>
    </reaction>
</comment>
<dbReference type="FunFam" id="3.40.50.10860:FF:000006">
    <property type="entry name" value="Shikimate dehydrogenase (NADP(+))"/>
    <property type="match status" value="1"/>
</dbReference>
<gene>
    <name evidence="8 12" type="primary">aroE</name>
    <name evidence="12" type="ORF">H0A62_00625</name>
</gene>
<dbReference type="InterPro" id="IPR011342">
    <property type="entry name" value="Shikimate_DH"/>
</dbReference>
<dbReference type="Proteomes" id="UP000554144">
    <property type="component" value="Unassembled WGS sequence"/>
</dbReference>
<feature type="binding site" evidence="8">
    <location>
        <position position="67"/>
    </location>
    <ligand>
        <name>shikimate</name>
        <dbReference type="ChEBI" id="CHEBI:36208"/>
    </ligand>
</feature>
<dbReference type="GO" id="GO:0019632">
    <property type="term" value="P:shikimate metabolic process"/>
    <property type="evidence" value="ECO:0007669"/>
    <property type="project" value="InterPro"/>
</dbReference>
<comment type="caution">
    <text evidence="8">Lacks conserved residue(s) required for the propagation of feature annotation.</text>
</comment>
<feature type="binding site" evidence="8">
    <location>
        <position position="108"/>
    </location>
    <ligand>
        <name>shikimate</name>
        <dbReference type="ChEBI" id="CHEBI:36208"/>
    </ligand>
</feature>
<comment type="subunit">
    <text evidence="8">Homodimer.</text>
</comment>
<dbReference type="GO" id="GO:0005829">
    <property type="term" value="C:cytosol"/>
    <property type="evidence" value="ECO:0007669"/>
    <property type="project" value="TreeGrafter"/>
</dbReference>
<evidence type="ECO:0000256" key="2">
    <source>
        <dbReference type="ARBA" id="ARBA00012962"/>
    </source>
</evidence>
<evidence type="ECO:0000259" key="9">
    <source>
        <dbReference type="Pfam" id="PF01488"/>
    </source>
</evidence>
<feature type="domain" description="Shikimate dehydrogenase substrate binding N-terminal" evidence="10">
    <location>
        <begin position="12"/>
        <end position="95"/>
    </location>
</feature>
<keyword evidence="6 8" id="KW-0057">Aromatic amino acid biosynthesis</keyword>
<proteinExistence type="inferred from homology"/>
<feature type="binding site" evidence="8">
    <location>
        <position position="226"/>
    </location>
    <ligand>
        <name>shikimate</name>
        <dbReference type="ChEBI" id="CHEBI:36208"/>
    </ligand>
</feature>
<dbReference type="NCBIfam" id="TIGR00507">
    <property type="entry name" value="aroE"/>
    <property type="match status" value="1"/>
</dbReference>
<comment type="pathway">
    <text evidence="1 8">Metabolic intermediate biosynthesis; chorismate biosynthesis; chorismate from D-erythrose 4-phosphate and phosphoenolpyruvate: step 4/7.</text>
</comment>
<keyword evidence="3 8" id="KW-0028">Amino-acid biosynthesis</keyword>
<comment type="function">
    <text evidence="8">Involved in the biosynthesis of the chorismate, which leads to the biosynthesis of aromatic amino acids. Catalyzes the reversible NADPH linked reduction of 3-dehydroshikimate (DHSA) to yield shikimate (SA).</text>
</comment>
<evidence type="ECO:0000313" key="12">
    <source>
        <dbReference type="EMBL" id="NYT84092.1"/>
    </source>
</evidence>
<evidence type="ECO:0000259" key="10">
    <source>
        <dbReference type="Pfam" id="PF08501"/>
    </source>
</evidence>